<reference evidence="12" key="2">
    <citation type="submission" date="2022-03" db="EMBL/GenBank/DDBJ databases">
        <title>Draft title - Genomic analysis of global carrot germplasm unveils the trajectory of domestication and the origin of high carotenoid orange carrot.</title>
        <authorList>
            <person name="Iorizzo M."/>
            <person name="Ellison S."/>
            <person name="Senalik D."/>
            <person name="Macko-Podgorni A."/>
            <person name="Grzebelus D."/>
            <person name="Bostan H."/>
            <person name="Rolling W."/>
            <person name="Curaba J."/>
            <person name="Simon P."/>
        </authorList>
    </citation>
    <scope>NUCLEOTIDE SEQUENCE</scope>
    <source>
        <tissue evidence="12">Leaf</tissue>
    </source>
</reference>
<dbReference type="InterPro" id="IPR013087">
    <property type="entry name" value="Znf_C2H2_type"/>
</dbReference>
<evidence type="ECO:0000256" key="9">
    <source>
        <dbReference type="PROSITE-ProRule" id="PRU00042"/>
    </source>
</evidence>
<dbReference type="AlphaFoldDB" id="A0A162A6V2"/>
<dbReference type="EMBL" id="CP093346">
    <property type="protein sequence ID" value="WOG95797.1"/>
    <property type="molecule type" value="Genomic_DNA"/>
</dbReference>
<keyword evidence="13" id="KW-1185">Reference proteome</keyword>
<evidence type="ECO:0000256" key="4">
    <source>
        <dbReference type="ARBA" id="ARBA00022771"/>
    </source>
</evidence>
<evidence type="ECO:0000313" key="13">
    <source>
        <dbReference type="Proteomes" id="UP000077755"/>
    </source>
</evidence>
<feature type="domain" description="C2H2-type" evidence="10">
    <location>
        <begin position="41"/>
        <end position="68"/>
    </location>
</feature>
<dbReference type="Proteomes" id="UP000077755">
    <property type="component" value="Chromosome 4"/>
</dbReference>
<dbReference type="GO" id="GO:0010200">
    <property type="term" value="P:response to chitin"/>
    <property type="evidence" value="ECO:0007669"/>
    <property type="project" value="TreeGrafter"/>
</dbReference>
<evidence type="ECO:0000313" key="11">
    <source>
        <dbReference type="EMBL" id="KZM97032.1"/>
    </source>
</evidence>
<comment type="subcellular location">
    <subcellularLocation>
        <location evidence="1">Nucleus</location>
    </subcellularLocation>
</comment>
<dbReference type="InterPro" id="IPR036236">
    <property type="entry name" value="Znf_C2H2_sf"/>
</dbReference>
<evidence type="ECO:0000256" key="5">
    <source>
        <dbReference type="ARBA" id="ARBA00022833"/>
    </source>
</evidence>
<keyword evidence="5" id="KW-0862">Zinc</keyword>
<dbReference type="GO" id="GO:0008270">
    <property type="term" value="F:zinc ion binding"/>
    <property type="evidence" value="ECO:0007669"/>
    <property type="project" value="UniProtKB-KW"/>
</dbReference>
<dbReference type="OrthoDB" id="9411774at2759"/>
<dbReference type="STRING" id="79200.A0A162A6V2"/>
<dbReference type="SUPFAM" id="SSF57667">
    <property type="entry name" value="beta-beta-alpha zinc fingers"/>
    <property type="match status" value="1"/>
</dbReference>
<evidence type="ECO:0000256" key="3">
    <source>
        <dbReference type="ARBA" id="ARBA00022737"/>
    </source>
</evidence>
<dbReference type="EMBL" id="LNRQ01000004">
    <property type="protein sequence ID" value="KZM97032.1"/>
    <property type="molecule type" value="Genomic_DNA"/>
</dbReference>
<keyword evidence="6" id="KW-0805">Transcription regulation</keyword>
<dbReference type="PANTHER" id="PTHR26374:SF379">
    <property type="entry name" value="ZINC FINGER PROTEIN ZAT12"/>
    <property type="match status" value="1"/>
</dbReference>
<dbReference type="GO" id="GO:0006950">
    <property type="term" value="P:response to stress"/>
    <property type="evidence" value="ECO:0007669"/>
    <property type="project" value="TreeGrafter"/>
</dbReference>
<dbReference type="PROSITE" id="PS00028">
    <property type="entry name" value="ZINC_FINGER_C2H2_1"/>
    <property type="match status" value="2"/>
</dbReference>
<protein>
    <recommendedName>
        <fullName evidence="10">C2H2-type domain-containing protein</fullName>
    </recommendedName>
</protein>
<feature type="domain" description="C2H2-type" evidence="10">
    <location>
        <begin position="84"/>
        <end position="111"/>
    </location>
</feature>
<keyword evidence="8" id="KW-0539">Nucleus</keyword>
<dbReference type="GO" id="GO:0005634">
    <property type="term" value="C:nucleus"/>
    <property type="evidence" value="ECO:0007669"/>
    <property type="project" value="UniProtKB-SubCell"/>
</dbReference>
<keyword evidence="3" id="KW-0677">Repeat</keyword>
<evidence type="ECO:0000256" key="2">
    <source>
        <dbReference type="ARBA" id="ARBA00022723"/>
    </source>
</evidence>
<evidence type="ECO:0000256" key="1">
    <source>
        <dbReference type="ARBA" id="ARBA00004123"/>
    </source>
</evidence>
<name>A0A162A6V2_DAUCS</name>
<sequence>MTVKRSREDEVRQVESLAMANCLMLLSQMEKPENLPGGRVFECKTCNRQFTSFQALGGHRASHKRPKLMAGDLLQQVALKPKTHECSICGVEFALGQALGGHMRRHRAEMEANSASKNTASDTTISHETVVKEVPVLKKSNSSCKRVWGMDLNLMPYDSYLKLGW</sequence>
<evidence type="ECO:0000259" key="10">
    <source>
        <dbReference type="PROSITE" id="PS50157"/>
    </source>
</evidence>
<dbReference type="SMART" id="SM00355">
    <property type="entry name" value="ZnF_C2H2"/>
    <property type="match status" value="2"/>
</dbReference>
<keyword evidence="7" id="KW-0804">Transcription</keyword>
<evidence type="ECO:0000256" key="6">
    <source>
        <dbReference type="ARBA" id="ARBA00023015"/>
    </source>
</evidence>
<gene>
    <name evidence="11" type="ORF">DCAR_015606</name>
    <name evidence="12" type="ORF">DCAR_0415126</name>
</gene>
<proteinExistence type="predicted"/>
<dbReference type="PANTHER" id="PTHR26374">
    <property type="entry name" value="ZINC FINGER PROTEIN ZAT5"/>
    <property type="match status" value="1"/>
</dbReference>
<dbReference type="OMA" id="MLFSCPE"/>
<organism evidence="11">
    <name type="scientific">Daucus carota subsp. sativus</name>
    <name type="common">Carrot</name>
    <dbReference type="NCBI Taxonomy" id="79200"/>
    <lineage>
        <taxon>Eukaryota</taxon>
        <taxon>Viridiplantae</taxon>
        <taxon>Streptophyta</taxon>
        <taxon>Embryophyta</taxon>
        <taxon>Tracheophyta</taxon>
        <taxon>Spermatophyta</taxon>
        <taxon>Magnoliopsida</taxon>
        <taxon>eudicotyledons</taxon>
        <taxon>Gunneridae</taxon>
        <taxon>Pentapetalae</taxon>
        <taxon>asterids</taxon>
        <taxon>campanulids</taxon>
        <taxon>Apiales</taxon>
        <taxon>Apiaceae</taxon>
        <taxon>Apioideae</taxon>
        <taxon>Scandiceae</taxon>
        <taxon>Daucinae</taxon>
        <taxon>Daucus</taxon>
        <taxon>Daucus sect. Daucus</taxon>
    </lineage>
</organism>
<dbReference type="Gramene" id="KZM97032">
    <property type="protein sequence ID" value="KZM97032"/>
    <property type="gene ID" value="DCAR_015606"/>
</dbReference>
<dbReference type="Pfam" id="PF13912">
    <property type="entry name" value="zf-C2H2_6"/>
    <property type="match status" value="2"/>
</dbReference>
<dbReference type="Gene3D" id="3.30.160.60">
    <property type="entry name" value="Classic Zinc Finger"/>
    <property type="match status" value="2"/>
</dbReference>
<reference evidence="11" key="1">
    <citation type="journal article" date="2016" name="Nat. Genet.">
        <title>A high-quality carrot genome assembly provides new insights into carotenoid accumulation and asterid genome evolution.</title>
        <authorList>
            <person name="Iorizzo M."/>
            <person name="Ellison S."/>
            <person name="Senalik D."/>
            <person name="Zeng P."/>
            <person name="Satapoomin P."/>
            <person name="Huang J."/>
            <person name="Bowman M."/>
            <person name="Iovene M."/>
            <person name="Sanseverino W."/>
            <person name="Cavagnaro P."/>
            <person name="Yildiz M."/>
            <person name="Macko-Podgorni A."/>
            <person name="Moranska E."/>
            <person name="Grzebelus E."/>
            <person name="Grzebelus D."/>
            <person name="Ashrafi H."/>
            <person name="Zheng Z."/>
            <person name="Cheng S."/>
            <person name="Spooner D."/>
            <person name="Van Deynze A."/>
            <person name="Simon P."/>
        </authorList>
    </citation>
    <scope>NUCLEOTIDE SEQUENCE [LARGE SCALE GENOMIC DNA]</scope>
    <source>
        <tissue evidence="11">Leaf</tissue>
    </source>
</reference>
<keyword evidence="2" id="KW-0479">Metal-binding</keyword>
<accession>A0A162A6V2</accession>
<evidence type="ECO:0000256" key="7">
    <source>
        <dbReference type="ARBA" id="ARBA00023163"/>
    </source>
</evidence>
<evidence type="ECO:0000313" key="12">
    <source>
        <dbReference type="EMBL" id="WOG95797.1"/>
    </source>
</evidence>
<dbReference type="PROSITE" id="PS50157">
    <property type="entry name" value="ZINC_FINGER_C2H2_2"/>
    <property type="match status" value="2"/>
</dbReference>
<keyword evidence="4 9" id="KW-0863">Zinc-finger</keyword>
<evidence type="ECO:0000256" key="8">
    <source>
        <dbReference type="ARBA" id="ARBA00023242"/>
    </source>
</evidence>